<gene>
    <name evidence="3" type="ORF">SAMN02982927_00165</name>
</gene>
<dbReference type="Proteomes" id="UP000198752">
    <property type="component" value="Unassembled WGS sequence"/>
</dbReference>
<evidence type="ECO:0000256" key="1">
    <source>
        <dbReference type="PIRSR" id="PIRSR613078-1"/>
    </source>
</evidence>
<organism evidence="3 4">
    <name type="scientific">Sporolactobacillus nakayamae</name>
    <dbReference type="NCBI Taxonomy" id="269670"/>
    <lineage>
        <taxon>Bacteria</taxon>
        <taxon>Bacillati</taxon>
        <taxon>Bacillota</taxon>
        <taxon>Bacilli</taxon>
        <taxon>Bacillales</taxon>
        <taxon>Sporolactobacillaceae</taxon>
        <taxon>Sporolactobacillus</taxon>
    </lineage>
</organism>
<sequence length="216" mass="23929">MKTIYIVRHGETLLNLLNRSQGWADSPLTKKGVQQAIDLGDKLKHQSLSFDAAFSSDTGRARQTAQVILDHSCNGETPIKELFDLREASFGLFEGADNDVMWEEGGKAVGEPGMSRKSSIDLKIKALTGIKQLDTIDYAEDYQDLKTRILALKDELLKSNASTILIVTHSLYICCMLYALIGEDLTIGKVPNCSVTKLQLDGQSFKLNYIGRTEEL</sequence>
<dbReference type="InterPro" id="IPR013078">
    <property type="entry name" value="His_Pase_superF_clade-1"/>
</dbReference>
<proteinExistence type="predicted"/>
<dbReference type="Gene3D" id="3.40.50.1240">
    <property type="entry name" value="Phosphoglycerate mutase-like"/>
    <property type="match status" value="1"/>
</dbReference>
<accession>A0A1I2N4F2</accession>
<dbReference type="PROSITE" id="PS00175">
    <property type="entry name" value="PG_MUTASE"/>
    <property type="match status" value="1"/>
</dbReference>
<dbReference type="Pfam" id="PF00300">
    <property type="entry name" value="His_Phos_1"/>
    <property type="match status" value="1"/>
</dbReference>
<dbReference type="EMBL" id="FOOY01000003">
    <property type="protein sequence ID" value="SFF96396.1"/>
    <property type="molecule type" value="Genomic_DNA"/>
</dbReference>
<dbReference type="AlphaFoldDB" id="A0A1I2N4F2"/>
<evidence type="ECO:0000313" key="3">
    <source>
        <dbReference type="EMBL" id="SFF96396.1"/>
    </source>
</evidence>
<dbReference type="CDD" id="cd07067">
    <property type="entry name" value="HP_PGM_like"/>
    <property type="match status" value="1"/>
</dbReference>
<evidence type="ECO:0000256" key="2">
    <source>
        <dbReference type="PIRSR" id="PIRSR613078-2"/>
    </source>
</evidence>
<keyword evidence="4" id="KW-1185">Reference proteome</keyword>
<dbReference type="OrthoDB" id="9782128at2"/>
<dbReference type="STRING" id="269670.SAMN02982927_00165"/>
<dbReference type="GO" id="GO:0016791">
    <property type="term" value="F:phosphatase activity"/>
    <property type="evidence" value="ECO:0007669"/>
    <property type="project" value="TreeGrafter"/>
</dbReference>
<evidence type="ECO:0000313" key="4">
    <source>
        <dbReference type="Proteomes" id="UP000198752"/>
    </source>
</evidence>
<dbReference type="SUPFAM" id="SSF53254">
    <property type="entry name" value="Phosphoglycerate mutase-like"/>
    <property type="match status" value="1"/>
</dbReference>
<feature type="binding site" evidence="2">
    <location>
        <position position="60"/>
    </location>
    <ligand>
        <name>substrate</name>
    </ligand>
</feature>
<feature type="active site" description="Proton donor/acceptor" evidence="1">
    <location>
        <position position="87"/>
    </location>
</feature>
<dbReference type="InterPro" id="IPR050275">
    <property type="entry name" value="PGM_Phosphatase"/>
</dbReference>
<feature type="binding site" evidence="2">
    <location>
        <begin position="8"/>
        <end position="15"/>
    </location>
    <ligand>
        <name>substrate</name>
    </ligand>
</feature>
<feature type="active site" description="Tele-phosphohistidine intermediate" evidence="1">
    <location>
        <position position="9"/>
    </location>
</feature>
<dbReference type="PANTHER" id="PTHR48100:SF9">
    <property type="entry name" value="PHOSPHOGLYCERATE MUTASE 2 PARALOG"/>
    <property type="match status" value="1"/>
</dbReference>
<dbReference type="InterPro" id="IPR029033">
    <property type="entry name" value="His_PPase_superfam"/>
</dbReference>
<reference evidence="4" key="1">
    <citation type="submission" date="2016-10" db="EMBL/GenBank/DDBJ databases">
        <authorList>
            <person name="Varghese N."/>
            <person name="Submissions S."/>
        </authorList>
    </citation>
    <scope>NUCLEOTIDE SEQUENCE [LARGE SCALE GENOMIC DNA]</scope>
    <source>
        <strain evidence="4">ATCC 700379</strain>
    </source>
</reference>
<dbReference type="RefSeq" id="WP_093669105.1">
    <property type="nucleotide sequence ID" value="NZ_FOOY01000003.1"/>
</dbReference>
<dbReference type="GO" id="GO:0005737">
    <property type="term" value="C:cytoplasm"/>
    <property type="evidence" value="ECO:0007669"/>
    <property type="project" value="TreeGrafter"/>
</dbReference>
<dbReference type="InterPro" id="IPR001345">
    <property type="entry name" value="PG/BPGM_mutase_AS"/>
</dbReference>
<dbReference type="SMART" id="SM00855">
    <property type="entry name" value="PGAM"/>
    <property type="match status" value="1"/>
</dbReference>
<dbReference type="PANTHER" id="PTHR48100">
    <property type="entry name" value="BROAD-SPECIFICITY PHOSPHATASE YOR283W-RELATED"/>
    <property type="match status" value="1"/>
</dbReference>
<name>A0A1I2N4F2_9BACL</name>
<protein>
    <submittedName>
        <fullName evidence="3">Probable phosphoglycerate mutase</fullName>
    </submittedName>
</protein>